<evidence type="ECO:0000259" key="2">
    <source>
        <dbReference type="Pfam" id="PF00391"/>
    </source>
</evidence>
<sequence>MTGLPDTPAEEATGRAATAPARRRPPSRRQLRKARLALAQAEHYPVPHYPMDCSVFLRPVVTTCLDALRRAGIEAGSAEQVLVGVDDAAVRLVPPRFRPSVRAVPGLPMLFLKSLGWTRVSADEWTEECRRTLVPLVERIDGEEPADLSDRELADRLAQVRGVLGALVGPRFGALPRGMAADASLSLWLRAGFGADEGGRLHADLLSGVPTLIGEADRELAELAARIRRDPELREIYERCAAEEIDARLAETAAGRALLAGLRRHLTHHGYRMTATPSLGSPTLRDSPEILHGLLLSLARAPEPADHAEELAQQHAPEVPSGADRMAAARSAVTSARGLRGRLFGRPALRRLPAARVHAAFREDSHFHLVTGLGVVRRLLLEQGRRLTLRGALDRPEDIFLLELGETDGEPEAVHALAAERGRRRAAVLRDYSPVPPELLAVLDSGDAGISGIAAARGTATGPVRIIRGPAEFHRMTEGDVLVCPYTNPGWTPLFRLARAVVTDTGGLGSHAAVVAREYGIPAVMGSVNATRTLRDGQYVRVDGTAGTVTAVGG</sequence>
<dbReference type="PANTHER" id="PTHR43615">
    <property type="entry name" value="PHOSPHOENOLPYRUVATE SYNTHASE-RELATED"/>
    <property type="match status" value="1"/>
</dbReference>
<organism evidence="3 4">
    <name type="scientific">Streptomyces thioluteus</name>
    <dbReference type="NCBI Taxonomy" id="66431"/>
    <lineage>
        <taxon>Bacteria</taxon>
        <taxon>Bacillati</taxon>
        <taxon>Actinomycetota</taxon>
        <taxon>Actinomycetes</taxon>
        <taxon>Kitasatosporales</taxon>
        <taxon>Streptomycetaceae</taxon>
        <taxon>Streptomyces</taxon>
    </lineage>
</organism>
<dbReference type="PANTHER" id="PTHR43615:SF1">
    <property type="entry name" value="PPDK_N DOMAIN-CONTAINING PROTEIN"/>
    <property type="match status" value="1"/>
</dbReference>
<protein>
    <recommendedName>
        <fullName evidence="2">PEP-utilising enzyme mobile domain-containing protein</fullName>
    </recommendedName>
</protein>
<dbReference type="EMBL" id="BAAAXZ010000024">
    <property type="protein sequence ID" value="GAA2913030.1"/>
    <property type="molecule type" value="Genomic_DNA"/>
</dbReference>
<dbReference type="SUPFAM" id="SSF52009">
    <property type="entry name" value="Phosphohistidine domain"/>
    <property type="match status" value="1"/>
</dbReference>
<name>A0ABN3WFZ6_STRTU</name>
<feature type="compositionally biased region" description="Basic residues" evidence="1">
    <location>
        <begin position="21"/>
        <end position="30"/>
    </location>
</feature>
<evidence type="ECO:0000256" key="1">
    <source>
        <dbReference type="SAM" id="MobiDB-lite"/>
    </source>
</evidence>
<dbReference type="Gene3D" id="3.50.30.10">
    <property type="entry name" value="Phosphohistidine domain"/>
    <property type="match status" value="1"/>
</dbReference>
<dbReference type="InterPro" id="IPR051549">
    <property type="entry name" value="PEP_Utilizing_Enz"/>
</dbReference>
<dbReference type="InterPro" id="IPR036637">
    <property type="entry name" value="Phosphohistidine_dom_sf"/>
</dbReference>
<proteinExistence type="predicted"/>
<dbReference type="InterPro" id="IPR008279">
    <property type="entry name" value="PEP-util_enz_mobile_dom"/>
</dbReference>
<dbReference type="Pfam" id="PF00391">
    <property type="entry name" value="PEP-utilizers"/>
    <property type="match status" value="1"/>
</dbReference>
<evidence type="ECO:0000313" key="3">
    <source>
        <dbReference type="EMBL" id="GAA2913030.1"/>
    </source>
</evidence>
<feature type="compositionally biased region" description="Low complexity" evidence="1">
    <location>
        <begin position="10"/>
        <end position="20"/>
    </location>
</feature>
<comment type="caution">
    <text evidence="3">The sequence shown here is derived from an EMBL/GenBank/DDBJ whole genome shotgun (WGS) entry which is preliminary data.</text>
</comment>
<dbReference type="RefSeq" id="WP_344960755.1">
    <property type="nucleotide sequence ID" value="NZ_BAAAXZ010000024.1"/>
</dbReference>
<evidence type="ECO:0000313" key="4">
    <source>
        <dbReference type="Proteomes" id="UP001501102"/>
    </source>
</evidence>
<gene>
    <name evidence="3" type="ORF">GCM10020221_05930</name>
</gene>
<accession>A0ABN3WFZ6</accession>
<dbReference type="Proteomes" id="UP001501102">
    <property type="component" value="Unassembled WGS sequence"/>
</dbReference>
<feature type="domain" description="PEP-utilising enzyme mobile" evidence="2">
    <location>
        <begin position="477"/>
        <end position="547"/>
    </location>
</feature>
<keyword evidence="4" id="KW-1185">Reference proteome</keyword>
<reference evidence="3 4" key="1">
    <citation type="journal article" date="2019" name="Int. J. Syst. Evol. Microbiol.">
        <title>The Global Catalogue of Microorganisms (GCM) 10K type strain sequencing project: providing services to taxonomists for standard genome sequencing and annotation.</title>
        <authorList>
            <consortium name="The Broad Institute Genomics Platform"/>
            <consortium name="The Broad Institute Genome Sequencing Center for Infectious Disease"/>
            <person name="Wu L."/>
            <person name="Ma J."/>
        </authorList>
    </citation>
    <scope>NUCLEOTIDE SEQUENCE [LARGE SCALE GENOMIC DNA]</scope>
    <source>
        <strain evidence="3 4">JCM 4087</strain>
    </source>
</reference>
<feature type="region of interest" description="Disordered" evidence="1">
    <location>
        <begin position="1"/>
        <end position="30"/>
    </location>
</feature>